<dbReference type="EMBL" id="PZQS01000002">
    <property type="protein sequence ID" value="PVD36948.1"/>
    <property type="molecule type" value="Genomic_DNA"/>
</dbReference>
<keyword evidence="2" id="KW-1185">Reference proteome</keyword>
<protein>
    <submittedName>
        <fullName evidence="1">Uncharacterized protein</fullName>
    </submittedName>
</protein>
<evidence type="ECO:0000313" key="2">
    <source>
        <dbReference type="Proteomes" id="UP000245119"/>
    </source>
</evidence>
<gene>
    <name evidence="1" type="ORF">C0Q70_03941</name>
</gene>
<dbReference type="Gene3D" id="2.60.120.620">
    <property type="entry name" value="q2cbj1_9rhob like domain"/>
    <property type="match status" value="1"/>
</dbReference>
<reference evidence="1 2" key="1">
    <citation type="submission" date="2018-04" db="EMBL/GenBank/DDBJ databases">
        <title>The genome of golden apple snail Pomacea canaliculata provides insight into stress tolerance and invasive adaptation.</title>
        <authorList>
            <person name="Liu C."/>
            <person name="Liu B."/>
            <person name="Ren Y."/>
            <person name="Zhang Y."/>
            <person name="Wang H."/>
            <person name="Li S."/>
            <person name="Jiang F."/>
            <person name="Yin L."/>
            <person name="Zhang G."/>
            <person name="Qian W."/>
            <person name="Fan W."/>
        </authorList>
    </citation>
    <scope>NUCLEOTIDE SEQUENCE [LARGE SCALE GENOMIC DNA]</scope>
    <source>
        <strain evidence="1">SZHN2017</strain>
        <tissue evidence="1">Muscle</tissue>
    </source>
</reference>
<dbReference type="Proteomes" id="UP000245119">
    <property type="component" value="Linkage Group LG2"/>
</dbReference>
<dbReference type="SUPFAM" id="SSF51197">
    <property type="entry name" value="Clavaminate synthase-like"/>
    <property type="match status" value="1"/>
</dbReference>
<comment type="caution">
    <text evidence="1">The sequence shown here is derived from an EMBL/GenBank/DDBJ whole genome shotgun (WGS) entry which is preliminary data.</text>
</comment>
<organism evidence="1 2">
    <name type="scientific">Pomacea canaliculata</name>
    <name type="common">Golden apple snail</name>
    <dbReference type="NCBI Taxonomy" id="400727"/>
    <lineage>
        <taxon>Eukaryota</taxon>
        <taxon>Metazoa</taxon>
        <taxon>Spiralia</taxon>
        <taxon>Lophotrochozoa</taxon>
        <taxon>Mollusca</taxon>
        <taxon>Gastropoda</taxon>
        <taxon>Caenogastropoda</taxon>
        <taxon>Architaenioglossa</taxon>
        <taxon>Ampullarioidea</taxon>
        <taxon>Ampullariidae</taxon>
        <taxon>Pomacea</taxon>
    </lineage>
</organism>
<sequence length="197" mass="22568">MADDAINTAEAKFNRDAIMKELNDKGYCVIPDVLTSEECDVYTGKLRDWLSTFGADEAPYQQYSIINSYRVGHLEPTWEVRLKVKSVFQTIWQTDKLLSSFDSVAIAEPPEKKSQEFHTPNTNWFHMDQIAIRVGLHGYQGAVYLEETSETDYCFRYGVQTPSFTLNVQEVTRVCHLLTFIFLVLVSSTQKSGQFVK</sequence>
<dbReference type="PANTHER" id="PTHR31630">
    <property type="entry name" value="PHYTANOYL-COA DIOXYGENASE-RELATED-RELATED"/>
    <property type="match status" value="1"/>
</dbReference>
<dbReference type="OrthoDB" id="445007at2759"/>
<dbReference type="AlphaFoldDB" id="A0A2T7PU59"/>
<name>A0A2T7PU59_POMCA</name>
<dbReference type="PANTHER" id="PTHR31630:SF6">
    <property type="entry name" value="PHYTANOYL-COA DIOXYGENASE-RELATED"/>
    <property type="match status" value="1"/>
</dbReference>
<evidence type="ECO:0000313" key="1">
    <source>
        <dbReference type="EMBL" id="PVD36948.1"/>
    </source>
</evidence>
<proteinExistence type="predicted"/>
<accession>A0A2T7PU59</accession>